<dbReference type="Gene3D" id="3.30.710.10">
    <property type="entry name" value="Potassium Channel Kv1.1, Chain A"/>
    <property type="match status" value="1"/>
</dbReference>
<evidence type="ECO:0000313" key="3">
    <source>
        <dbReference type="Proteomes" id="UP000235786"/>
    </source>
</evidence>
<dbReference type="Pfam" id="PF00651">
    <property type="entry name" value="BTB"/>
    <property type="match status" value="1"/>
</dbReference>
<proteinExistence type="predicted"/>
<dbReference type="Proteomes" id="UP000235786">
    <property type="component" value="Unassembled WGS sequence"/>
</dbReference>
<name>A0A2J6RZ03_HYAVF</name>
<dbReference type="OrthoDB" id="194443at2759"/>
<organism evidence="2 3">
    <name type="scientific">Hyaloscypha variabilis (strain UAMH 11265 / GT02V1 / F)</name>
    <name type="common">Meliniomyces variabilis</name>
    <dbReference type="NCBI Taxonomy" id="1149755"/>
    <lineage>
        <taxon>Eukaryota</taxon>
        <taxon>Fungi</taxon>
        <taxon>Dikarya</taxon>
        <taxon>Ascomycota</taxon>
        <taxon>Pezizomycotina</taxon>
        <taxon>Leotiomycetes</taxon>
        <taxon>Helotiales</taxon>
        <taxon>Hyaloscyphaceae</taxon>
        <taxon>Hyaloscypha</taxon>
        <taxon>Hyaloscypha variabilis</taxon>
    </lineage>
</organism>
<protein>
    <recommendedName>
        <fullName evidence="1">BTB domain-containing protein</fullName>
    </recommendedName>
</protein>
<reference evidence="2 3" key="1">
    <citation type="submission" date="2016-04" db="EMBL/GenBank/DDBJ databases">
        <title>A degradative enzymes factory behind the ericoid mycorrhizal symbiosis.</title>
        <authorList>
            <consortium name="DOE Joint Genome Institute"/>
            <person name="Martino E."/>
            <person name="Morin E."/>
            <person name="Grelet G."/>
            <person name="Kuo A."/>
            <person name="Kohler A."/>
            <person name="Daghino S."/>
            <person name="Barry K."/>
            <person name="Choi C."/>
            <person name="Cichocki N."/>
            <person name="Clum A."/>
            <person name="Copeland A."/>
            <person name="Hainaut M."/>
            <person name="Haridas S."/>
            <person name="Labutti K."/>
            <person name="Lindquist E."/>
            <person name="Lipzen A."/>
            <person name="Khouja H.-R."/>
            <person name="Murat C."/>
            <person name="Ohm R."/>
            <person name="Olson A."/>
            <person name="Spatafora J."/>
            <person name="Veneault-Fourrey C."/>
            <person name="Henrissat B."/>
            <person name="Grigoriev I."/>
            <person name="Martin F."/>
            <person name="Perotto S."/>
        </authorList>
    </citation>
    <scope>NUCLEOTIDE SEQUENCE [LARGE SCALE GENOMIC DNA]</scope>
    <source>
        <strain evidence="2 3">F</strain>
    </source>
</reference>
<dbReference type="CDD" id="cd18186">
    <property type="entry name" value="BTB_POZ_ZBTB_KLHL-like"/>
    <property type="match status" value="1"/>
</dbReference>
<dbReference type="PANTHER" id="PTHR47843">
    <property type="entry name" value="BTB DOMAIN-CONTAINING PROTEIN-RELATED"/>
    <property type="match status" value="1"/>
</dbReference>
<feature type="domain" description="BTB" evidence="1">
    <location>
        <begin position="32"/>
        <end position="99"/>
    </location>
</feature>
<accession>A0A2J6RZ03</accession>
<dbReference type="PROSITE" id="PS50097">
    <property type="entry name" value="BTB"/>
    <property type="match status" value="1"/>
</dbReference>
<sequence length="205" mass="23835">MSKSNQREDNYLTFPWIWPMVGLLAMDGGNSDFVTFRIGTGSARKLFLVHKTLACNASPVLKAAFNSTFVEGQTQIYTMEDIDPGVFESLVKWLYTRKLIHEFYTIFRIYDKPDKQELIRGLHEGAQRLAGLWVLADRLLIPRLHHSAFFYFKIATSSTFLRHINIRSASQMYEFAVQKTTYYSHESFFQKAAAFLRAVLMYCTW</sequence>
<dbReference type="SUPFAM" id="SSF54695">
    <property type="entry name" value="POZ domain"/>
    <property type="match status" value="1"/>
</dbReference>
<dbReference type="EMBL" id="KZ613942">
    <property type="protein sequence ID" value="PMD43738.1"/>
    <property type="molecule type" value="Genomic_DNA"/>
</dbReference>
<dbReference type="AlphaFoldDB" id="A0A2J6RZ03"/>
<evidence type="ECO:0000313" key="2">
    <source>
        <dbReference type="EMBL" id="PMD43738.1"/>
    </source>
</evidence>
<dbReference type="InterPro" id="IPR011333">
    <property type="entry name" value="SKP1/BTB/POZ_sf"/>
</dbReference>
<keyword evidence="3" id="KW-1185">Reference proteome</keyword>
<dbReference type="PANTHER" id="PTHR47843:SF2">
    <property type="entry name" value="BTB DOMAIN-CONTAINING PROTEIN"/>
    <property type="match status" value="1"/>
</dbReference>
<dbReference type="STRING" id="1149755.A0A2J6RZ03"/>
<gene>
    <name evidence="2" type="ORF">L207DRAFT_621503</name>
</gene>
<dbReference type="InterPro" id="IPR000210">
    <property type="entry name" value="BTB/POZ_dom"/>
</dbReference>
<evidence type="ECO:0000259" key="1">
    <source>
        <dbReference type="PROSITE" id="PS50097"/>
    </source>
</evidence>
<dbReference type="SMART" id="SM00225">
    <property type="entry name" value="BTB"/>
    <property type="match status" value="1"/>
</dbReference>